<evidence type="ECO:0000256" key="9">
    <source>
        <dbReference type="ARBA" id="ARBA00038868"/>
    </source>
</evidence>
<evidence type="ECO:0000256" key="5">
    <source>
        <dbReference type="ARBA" id="ARBA00022801"/>
    </source>
</evidence>
<name>A0A8T3CR01_9TELE</name>
<dbReference type="InterPro" id="IPR018114">
    <property type="entry name" value="TRYPSIN_HIS"/>
</dbReference>
<dbReference type="FunFam" id="2.40.10.10:FF:000003">
    <property type="entry name" value="Transmembrane serine protease 3"/>
    <property type="match status" value="1"/>
</dbReference>
<evidence type="ECO:0000256" key="8">
    <source>
        <dbReference type="ARBA" id="ARBA00036320"/>
    </source>
</evidence>
<protein>
    <recommendedName>
        <fullName evidence="9">trypsin</fullName>
        <ecNumber evidence="9">3.4.21.4</ecNumber>
    </recommendedName>
</protein>
<dbReference type="PROSITE" id="PS00134">
    <property type="entry name" value="TRYPSIN_HIS"/>
    <property type="match status" value="1"/>
</dbReference>
<dbReference type="PRINTS" id="PR00722">
    <property type="entry name" value="CHYMOTRYPSIN"/>
</dbReference>
<dbReference type="Pfam" id="PF00089">
    <property type="entry name" value="Trypsin"/>
    <property type="match status" value="1"/>
</dbReference>
<evidence type="ECO:0000313" key="14">
    <source>
        <dbReference type="Proteomes" id="UP000829720"/>
    </source>
</evidence>
<evidence type="ECO:0000256" key="1">
    <source>
        <dbReference type="ARBA" id="ARBA00004239"/>
    </source>
</evidence>
<comment type="catalytic activity">
    <reaction evidence="8">
        <text>Preferential cleavage: Arg-|-Xaa, Lys-|-Xaa.</text>
        <dbReference type="EC" id="3.4.21.4"/>
    </reaction>
</comment>
<dbReference type="Gene3D" id="2.40.10.10">
    <property type="entry name" value="Trypsin-like serine proteases"/>
    <property type="match status" value="1"/>
</dbReference>
<evidence type="ECO:0000313" key="13">
    <source>
        <dbReference type="EMBL" id="KAI1886826.1"/>
    </source>
</evidence>
<dbReference type="PANTHER" id="PTHR24264">
    <property type="entry name" value="TRYPSIN-RELATED"/>
    <property type="match status" value="1"/>
</dbReference>
<dbReference type="GO" id="GO:0005615">
    <property type="term" value="C:extracellular space"/>
    <property type="evidence" value="ECO:0007669"/>
    <property type="project" value="TreeGrafter"/>
</dbReference>
<accession>A0A8T3CR01</accession>
<evidence type="ECO:0000256" key="10">
    <source>
        <dbReference type="RuleBase" id="RU363034"/>
    </source>
</evidence>
<dbReference type="InterPro" id="IPR050127">
    <property type="entry name" value="Serine_Proteases_S1"/>
</dbReference>
<keyword evidence="2" id="KW-0245">EGF-like domain</keyword>
<evidence type="ECO:0000256" key="2">
    <source>
        <dbReference type="ARBA" id="ARBA00022536"/>
    </source>
</evidence>
<dbReference type="AlphaFoldDB" id="A0A8T3CR01"/>
<keyword evidence="5 10" id="KW-0378">Hydrolase</keyword>
<sequence length="328" mass="36476">MKLLLILAACISIFSSLKADVLKQRREARSIHSSIYSGFFGPRSPFQPSRTGTDSRCGERPGKLMKIVGGRVTTVESHPWIASIFWRSRFAESTFLCGGSLISPCWLLTAAHCFPDGSRTKIHRLSVFLGKTAINETDYKREQRFHVEELVIHHAFDNSEGNFNNDIALLKIIGSDGSCAEESGSVRTICLPPAHQMLPAGSICEIAGYGKEREALWHNSQYLREARVKLLSQDICKSKDYYGKMMSNNMFCAGSPDWSVDSCKGDSGGPLVCEVDKRLFLFGIVSWGEGCSREFRPGVYTKVTNYNNWIAKKTGLASIASGFMYPQK</sequence>
<evidence type="ECO:0000256" key="6">
    <source>
        <dbReference type="ARBA" id="ARBA00022825"/>
    </source>
</evidence>
<keyword evidence="7" id="KW-1015">Disulfide bond</keyword>
<feature type="domain" description="Peptidase S1" evidence="12">
    <location>
        <begin position="67"/>
        <end position="315"/>
    </location>
</feature>
<proteinExistence type="predicted"/>
<reference evidence="13" key="1">
    <citation type="submission" date="2021-01" db="EMBL/GenBank/DDBJ databases">
        <authorList>
            <person name="Zahm M."/>
            <person name="Roques C."/>
            <person name="Cabau C."/>
            <person name="Klopp C."/>
            <person name="Donnadieu C."/>
            <person name="Jouanno E."/>
            <person name="Lampietro C."/>
            <person name="Louis A."/>
            <person name="Herpin A."/>
            <person name="Echchiki A."/>
            <person name="Berthelot C."/>
            <person name="Parey E."/>
            <person name="Roest-Crollius H."/>
            <person name="Braasch I."/>
            <person name="Postlethwait J."/>
            <person name="Bobe J."/>
            <person name="Montfort J."/>
            <person name="Bouchez O."/>
            <person name="Begum T."/>
            <person name="Mejri S."/>
            <person name="Adams A."/>
            <person name="Chen W.-J."/>
            <person name="Guiguen Y."/>
        </authorList>
    </citation>
    <scope>NUCLEOTIDE SEQUENCE</scope>
    <source>
        <tissue evidence="13">Blood</tissue>
    </source>
</reference>
<dbReference type="InterPro" id="IPR043504">
    <property type="entry name" value="Peptidase_S1_PA_chymotrypsin"/>
</dbReference>
<feature type="signal peptide" evidence="11">
    <location>
        <begin position="1"/>
        <end position="19"/>
    </location>
</feature>
<dbReference type="InterPro" id="IPR033116">
    <property type="entry name" value="TRYPSIN_SER"/>
</dbReference>
<keyword evidence="3 10" id="KW-0645">Protease</keyword>
<dbReference type="PANTHER" id="PTHR24264:SF38">
    <property type="entry name" value="UROKINASE-TYPE PLASMINOGEN ACTIVATOR"/>
    <property type="match status" value="1"/>
</dbReference>
<gene>
    <name evidence="13" type="ORF">AGOR_G00199800</name>
</gene>
<dbReference type="InterPro" id="IPR001314">
    <property type="entry name" value="Peptidase_S1A"/>
</dbReference>
<evidence type="ECO:0000256" key="3">
    <source>
        <dbReference type="ARBA" id="ARBA00022670"/>
    </source>
</evidence>
<dbReference type="InterPro" id="IPR001254">
    <property type="entry name" value="Trypsin_dom"/>
</dbReference>
<dbReference type="OrthoDB" id="9406323at2759"/>
<evidence type="ECO:0000256" key="11">
    <source>
        <dbReference type="SAM" id="SignalP"/>
    </source>
</evidence>
<dbReference type="CDD" id="cd00190">
    <property type="entry name" value="Tryp_SPc"/>
    <property type="match status" value="1"/>
</dbReference>
<dbReference type="PROSITE" id="PS50240">
    <property type="entry name" value="TRYPSIN_DOM"/>
    <property type="match status" value="1"/>
</dbReference>
<dbReference type="PROSITE" id="PS00135">
    <property type="entry name" value="TRYPSIN_SER"/>
    <property type="match status" value="1"/>
</dbReference>
<dbReference type="GO" id="GO:0033628">
    <property type="term" value="P:regulation of cell adhesion mediated by integrin"/>
    <property type="evidence" value="ECO:0007669"/>
    <property type="project" value="TreeGrafter"/>
</dbReference>
<dbReference type="EMBL" id="JAERUA010000019">
    <property type="protein sequence ID" value="KAI1886826.1"/>
    <property type="molecule type" value="Genomic_DNA"/>
</dbReference>
<dbReference type="Proteomes" id="UP000829720">
    <property type="component" value="Unassembled WGS sequence"/>
</dbReference>
<evidence type="ECO:0000256" key="7">
    <source>
        <dbReference type="ARBA" id="ARBA00023157"/>
    </source>
</evidence>
<comment type="caution">
    <text evidence="13">The sequence shown here is derived from an EMBL/GenBank/DDBJ whole genome shotgun (WGS) entry which is preliminary data.</text>
</comment>
<dbReference type="GO" id="GO:0031639">
    <property type="term" value="P:plasminogen activation"/>
    <property type="evidence" value="ECO:0007669"/>
    <property type="project" value="TreeGrafter"/>
</dbReference>
<comment type="subcellular location">
    <subcellularLocation>
        <location evidence="1">Secreted</location>
        <location evidence="1">Extracellular space</location>
    </subcellularLocation>
</comment>
<dbReference type="SUPFAM" id="SSF50494">
    <property type="entry name" value="Trypsin-like serine proteases"/>
    <property type="match status" value="1"/>
</dbReference>
<keyword evidence="6 10" id="KW-0720">Serine protease</keyword>
<dbReference type="InterPro" id="IPR009003">
    <property type="entry name" value="Peptidase_S1_PA"/>
</dbReference>
<keyword evidence="4 11" id="KW-0732">Signal</keyword>
<evidence type="ECO:0000259" key="12">
    <source>
        <dbReference type="PROSITE" id="PS50240"/>
    </source>
</evidence>
<dbReference type="SMART" id="SM00020">
    <property type="entry name" value="Tryp_SPc"/>
    <property type="match status" value="1"/>
</dbReference>
<organism evidence="13 14">
    <name type="scientific">Albula goreensis</name>
    <dbReference type="NCBI Taxonomy" id="1534307"/>
    <lineage>
        <taxon>Eukaryota</taxon>
        <taxon>Metazoa</taxon>
        <taxon>Chordata</taxon>
        <taxon>Craniata</taxon>
        <taxon>Vertebrata</taxon>
        <taxon>Euteleostomi</taxon>
        <taxon>Actinopterygii</taxon>
        <taxon>Neopterygii</taxon>
        <taxon>Teleostei</taxon>
        <taxon>Albuliformes</taxon>
        <taxon>Albulidae</taxon>
        <taxon>Albula</taxon>
    </lineage>
</organism>
<feature type="chain" id="PRO_5035768682" description="trypsin" evidence="11">
    <location>
        <begin position="20"/>
        <end position="328"/>
    </location>
</feature>
<dbReference type="EC" id="3.4.21.4" evidence="9"/>
<dbReference type="GO" id="GO:0004252">
    <property type="term" value="F:serine-type endopeptidase activity"/>
    <property type="evidence" value="ECO:0007669"/>
    <property type="project" value="UniProtKB-EC"/>
</dbReference>
<keyword evidence="14" id="KW-1185">Reference proteome</keyword>
<evidence type="ECO:0000256" key="4">
    <source>
        <dbReference type="ARBA" id="ARBA00022729"/>
    </source>
</evidence>